<feature type="transmembrane region" description="Helical" evidence="7">
    <location>
        <begin position="154"/>
        <end position="178"/>
    </location>
</feature>
<reference evidence="9 10" key="1">
    <citation type="submission" date="2015-01" db="EMBL/GenBank/DDBJ databases">
        <title>Draft genome of the acidophilic iron oxidizer Acidithrix ferrooxidans strain Py-F3.</title>
        <authorList>
            <person name="Poehlein A."/>
            <person name="Eisen S."/>
            <person name="Schloemann M."/>
            <person name="Johnson B.D."/>
            <person name="Daniel R."/>
            <person name="Muehling M."/>
        </authorList>
    </citation>
    <scope>NUCLEOTIDE SEQUENCE [LARGE SCALE GENOMIC DNA]</scope>
    <source>
        <strain evidence="9 10">Py-F3</strain>
    </source>
</reference>
<dbReference type="RefSeq" id="WP_052606477.1">
    <property type="nucleotide sequence ID" value="NZ_JXYS01000087.1"/>
</dbReference>
<evidence type="ECO:0000256" key="2">
    <source>
        <dbReference type="ARBA" id="ARBA00022475"/>
    </source>
</evidence>
<evidence type="ECO:0000256" key="4">
    <source>
        <dbReference type="ARBA" id="ARBA00022989"/>
    </source>
</evidence>
<feature type="transmembrane region" description="Helical" evidence="7">
    <location>
        <begin position="98"/>
        <end position="119"/>
    </location>
</feature>
<dbReference type="Pfam" id="PF06271">
    <property type="entry name" value="RDD"/>
    <property type="match status" value="1"/>
</dbReference>
<dbReference type="Proteomes" id="UP000032360">
    <property type="component" value="Unassembled WGS sequence"/>
</dbReference>
<protein>
    <submittedName>
        <fullName evidence="9">RDD family protein</fullName>
    </submittedName>
</protein>
<comment type="caution">
    <text evidence="9">The sequence shown here is derived from an EMBL/GenBank/DDBJ whole genome shotgun (WGS) entry which is preliminary data.</text>
</comment>
<evidence type="ECO:0000256" key="1">
    <source>
        <dbReference type="ARBA" id="ARBA00004651"/>
    </source>
</evidence>
<dbReference type="GO" id="GO:0005886">
    <property type="term" value="C:plasma membrane"/>
    <property type="evidence" value="ECO:0007669"/>
    <property type="project" value="UniProtKB-SubCell"/>
</dbReference>
<feature type="compositionally biased region" description="Polar residues" evidence="6">
    <location>
        <begin position="11"/>
        <end position="23"/>
    </location>
</feature>
<evidence type="ECO:0000256" key="5">
    <source>
        <dbReference type="ARBA" id="ARBA00023136"/>
    </source>
</evidence>
<dbReference type="STRING" id="1280514.AXFE_27910"/>
<dbReference type="InterPro" id="IPR010432">
    <property type="entry name" value="RDD"/>
</dbReference>
<dbReference type="InterPro" id="IPR051791">
    <property type="entry name" value="Pra-immunoreactive"/>
</dbReference>
<proteinExistence type="predicted"/>
<gene>
    <name evidence="9" type="ORF">AXFE_27910</name>
</gene>
<keyword evidence="3 7" id="KW-0812">Transmembrane</keyword>
<evidence type="ECO:0000259" key="8">
    <source>
        <dbReference type="Pfam" id="PF06271"/>
    </source>
</evidence>
<keyword evidence="10" id="KW-1185">Reference proteome</keyword>
<sequence length="211" mass="23275">MLENEDFFRTTPRSNQINNYSNDPNDRSTRRGRRSSFSAETNNAYGGFNPYIAGSVEPASFFRRLGATLVDSLLAGIVAGVGYYISYNIISTNSNASVAQLTFSAVALNLIFTTIYQIFLIGKFGRTLGDVVTRTRIVNQDMQIPGYVAATKRLAVTLVVQLLAALSLSTFGLVITFVDDLWMLSDKNRQTIHDKIAGTYVIVDPAPRRAQ</sequence>
<evidence type="ECO:0000313" key="9">
    <source>
        <dbReference type="EMBL" id="KJF16346.1"/>
    </source>
</evidence>
<dbReference type="EMBL" id="JXYS01000087">
    <property type="protein sequence ID" value="KJF16346.1"/>
    <property type="molecule type" value="Genomic_DNA"/>
</dbReference>
<feature type="region of interest" description="Disordered" evidence="6">
    <location>
        <begin position="1"/>
        <end position="37"/>
    </location>
</feature>
<evidence type="ECO:0000256" key="3">
    <source>
        <dbReference type="ARBA" id="ARBA00022692"/>
    </source>
</evidence>
<keyword evidence="5 7" id="KW-0472">Membrane</keyword>
<keyword evidence="2" id="KW-1003">Cell membrane</keyword>
<accession>A0A0D8HH17</accession>
<evidence type="ECO:0000256" key="6">
    <source>
        <dbReference type="SAM" id="MobiDB-lite"/>
    </source>
</evidence>
<dbReference type="PANTHER" id="PTHR36115">
    <property type="entry name" value="PROLINE-RICH ANTIGEN HOMOLOG-RELATED"/>
    <property type="match status" value="1"/>
</dbReference>
<evidence type="ECO:0000313" key="10">
    <source>
        <dbReference type="Proteomes" id="UP000032360"/>
    </source>
</evidence>
<evidence type="ECO:0000256" key="7">
    <source>
        <dbReference type="SAM" id="Phobius"/>
    </source>
</evidence>
<feature type="transmembrane region" description="Helical" evidence="7">
    <location>
        <begin position="65"/>
        <end position="86"/>
    </location>
</feature>
<feature type="domain" description="RDD" evidence="8">
    <location>
        <begin position="59"/>
        <end position="198"/>
    </location>
</feature>
<keyword evidence="4 7" id="KW-1133">Transmembrane helix</keyword>
<dbReference type="PANTHER" id="PTHR36115:SF4">
    <property type="entry name" value="MEMBRANE PROTEIN"/>
    <property type="match status" value="1"/>
</dbReference>
<organism evidence="9 10">
    <name type="scientific">Acidithrix ferrooxidans</name>
    <dbReference type="NCBI Taxonomy" id="1280514"/>
    <lineage>
        <taxon>Bacteria</taxon>
        <taxon>Bacillati</taxon>
        <taxon>Actinomycetota</taxon>
        <taxon>Acidimicrobiia</taxon>
        <taxon>Acidimicrobiales</taxon>
        <taxon>Acidimicrobiaceae</taxon>
        <taxon>Acidithrix</taxon>
    </lineage>
</organism>
<dbReference type="OrthoDB" id="5244233at2"/>
<name>A0A0D8HH17_9ACTN</name>
<comment type="subcellular location">
    <subcellularLocation>
        <location evidence="1">Cell membrane</location>
        <topology evidence="1">Multi-pass membrane protein</topology>
    </subcellularLocation>
</comment>
<dbReference type="AlphaFoldDB" id="A0A0D8HH17"/>